<proteinExistence type="predicted"/>
<evidence type="ECO:0000256" key="1">
    <source>
        <dbReference type="SAM" id="MobiDB-lite"/>
    </source>
</evidence>
<feature type="signal peptide" evidence="2">
    <location>
        <begin position="1"/>
        <end position="23"/>
    </location>
</feature>
<protein>
    <submittedName>
        <fullName evidence="3">Uncharacterized protein</fullName>
    </submittedName>
</protein>
<evidence type="ECO:0000313" key="3">
    <source>
        <dbReference type="EMBL" id="KAF9074095.1"/>
    </source>
</evidence>
<reference evidence="3" key="1">
    <citation type="submission" date="2020-11" db="EMBL/GenBank/DDBJ databases">
        <authorList>
            <consortium name="DOE Joint Genome Institute"/>
            <person name="Ahrendt S."/>
            <person name="Riley R."/>
            <person name="Andreopoulos W."/>
            <person name="Labutti K."/>
            <person name="Pangilinan J."/>
            <person name="Ruiz-Duenas F.J."/>
            <person name="Barrasa J.M."/>
            <person name="Sanchez-Garcia M."/>
            <person name="Camarero S."/>
            <person name="Miyauchi S."/>
            <person name="Serrano A."/>
            <person name="Linde D."/>
            <person name="Babiker R."/>
            <person name="Drula E."/>
            <person name="Ayuso-Fernandez I."/>
            <person name="Pacheco R."/>
            <person name="Padilla G."/>
            <person name="Ferreira P."/>
            <person name="Barriuso J."/>
            <person name="Kellner H."/>
            <person name="Castanera R."/>
            <person name="Alfaro M."/>
            <person name="Ramirez L."/>
            <person name="Pisabarro A.G."/>
            <person name="Kuo A."/>
            <person name="Tritt A."/>
            <person name="Lipzen A."/>
            <person name="He G."/>
            <person name="Yan M."/>
            <person name="Ng V."/>
            <person name="Cullen D."/>
            <person name="Martin F."/>
            <person name="Rosso M.-N."/>
            <person name="Henrissat B."/>
            <person name="Hibbett D."/>
            <person name="Martinez A.T."/>
            <person name="Grigoriev I.V."/>
        </authorList>
    </citation>
    <scope>NUCLEOTIDE SEQUENCE</scope>
    <source>
        <strain evidence="3">AH 40177</strain>
    </source>
</reference>
<gene>
    <name evidence="3" type="ORF">BDP27DRAFT_1416421</name>
</gene>
<comment type="caution">
    <text evidence="3">The sequence shown here is derived from an EMBL/GenBank/DDBJ whole genome shotgun (WGS) entry which is preliminary data.</text>
</comment>
<feature type="compositionally biased region" description="Basic and acidic residues" evidence="1">
    <location>
        <begin position="256"/>
        <end position="268"/>
    </location>
</feature>
<evidence type="ECO:0000256" key="2">
    <source>
        <dbReference type="SAM" id="SignalP"/>
    </source>
</evidence>
<sequence length="268" mass="30439">MMRYAIFLLHVLFISTLCSSVFGMPLEKRADENAADDGVVRVHFYKEDGSPITAVDPGPRSRKGKKNQEVKDKIEEVLKSLPGITQVTFDNVWERPDLPGDVCKYQRGSAKRYTTDRAFAVVYGLPNCGDDGCFAWFSFPTTRATPTKAHPEIKSRSVYWEVLRPPQLSEDGKYDFTTVARSLGSRYGTAIFEDSRGIFLKDFKLAKDAMEKYREWNVPITETVLVPLVGKNVIAQKNQEKNNNNKRPILPEQEEQEPRPEGSKKQRG</sequence>
<feature type="chain" id="PRO_5040478499" evidence="2">
    <location>
        <begin position="24"/>
        <end position="268"/>
    </location>
</feature>
<dbReference type="Proteomes" id="UP000772434">
    <property type="component" value="Unassembled WGS sequence"/>
</dbReference>
<feature type="region of interest" description="Disordered" evidence="1">
    <location>
        <begin position="237"/>
        <end position="268"/>
    </location>
</feature>
<organism evidence="3 4">
    <name type="scientific">Rhodocollybia butyracea</name>
    <dbReference type="NCBI Taxonomy" id="206335"/>
    <lineage>
        <taxon>Eukaryota</taxon>
        <taxon>Fungi</taxon>
        <taxon>Dikarya</taxon>
        <taxon>Basidiomycota</taxon>
        <taxon>Agaricomycotina</taxon>
        <taxon>Agaricomycetes</taxon>
        <taxon>Agaricomycetidae</taxon>
        <taxon>Agaricales</taxon>
        <taxon>Marasmiineae</taxon>
        <taxon>Omphalotaceae</taxon>
        <taxon>Rhodocollybia</taxon>
    </lineage>
</organism>
<evidence type="ECO:0000313" key="4">
    <source>
        <dbReference type="Proteomes" id="UP000772434"/>
    </source>
</evidence>
<dbReference type="AlphaFoldDB" id="A0A9P5Q5S5"/>
<accession>A0A9P5Q5S5</accession>
<dbReference type="EMBL" id="JADNRY010000014">
    <property type="protein sequence ID" value="KAF9074095.1"/>
    <property type="molecule type" value="Genomic_DNA"/>
</dbReference>
<feature type="region of interest" description="Disordered" evidence="1">
    <location>
        <begin position="50"/>
        <end position="69"/>
    </location>
</feature>
<keyword evidence="2" id="KW-0732">Signal</keyword>
<name>A0A9P5Q5S5_9AGAR</name>
<keyword evidence="4" id="KW-1185">Reference proteome</keyword>